<evidence type="ECO:0000313" key="3">
    <source>
        <dbReference type="EMBL" id="MFC7275344.1"/>
    </source>
</evidence>
<feature type="transmembrane region" description="Helical" evidence="2">
    <location>
        <begin position="428"/>
        <end position="448"/>
    </location>
</feature>
<keyword evidence="4" id="KW-1185">Reference proteome</keyword>
<protein>
    <recommendedName>
        <fullName evidence="5">LPXTG-motif cell wall-anchored protein</fullName>
    </recommendedName>
</protein>
<feature type="compositionally biased region" description="Acidic residues" evidence="1">
    <location>
        <begin position="345"/>
        <end position="356"/>
    </location>
</feature>
<keyword evidence="2" id="KW-0812">Transmembrane</keyword>
<keyword evidence="2" id="KW-1133">Transmembrane helix</keyword>
<evidence type="ECO:0000256" key="2">
    <source>
        <dbReference type="SAM" id="Phobius"/>
    </source>
</evidence>
<comment type="caution">
    <text evidence="3">The sequence shown here is derived from an EMBL/GenBank/DDBJ whole genome shotgun (WGS) entry which is preliminary data.</text>
</comment>
<name>A0ABW2HR47_9ACTN</name>
<proteinExistence type="predicted"/>
<keyword evidence="2" id="KW-0472">Membrane</keyword>
<feature type="compositionally biased region" description="Low complexity" evidence="1">
    <location>
        <begin position="310"/>
        <end position="325"/>
    </location>
</feature>
<evidence type="ECO:0000256" key="1">
    <source>
        <dbReference type="SAM" id="MobiDB-lite"/>
    </source>
</evidence>
<dbReference type="RefSeq" id="WP_378968337.1">
    <property type="nucleotide sequence ID" value="NZ_JBHTBJ010000009.1"/>
</dbReference>
<reference evidence="4" key="1">
    <citation type="journal article" date="2019" name="Int. J. Syst. Evol. Microbiol.">
        <title>The Global Catalogue of Microorganisms (GCM) 10K type strain sequencing project: providing services to taxonomists for standard genome sequencing and annotation.</title>
        <authorList>
            <consortium name="The Broad Institute Genomics Platform"/>
            <consortium name="The Broad Institute Genome Sequencing Center for Infectious Disease"/>
            <person name="Wu L."/>
            <person name="Ma J."/>
        </authorList>
    </citation>
    <scope>NUCLEOTIDE SEQUENCE [LARGE SCALE GENOMIC DNA]</scope>
    <source>
        <strain evidence="4">XZYJT-10</strain>
    </source>
</reference>
<feature type="compositionally biased region" description="Polar residues" evidence="1">
    <location>
        <begin position="387"/>
        <end position="397"/>
    </location>
</feature>
<evidence type="ECO:0000313" key="4">
    <source>
        <dbReference type="Proteomes" id="UP001596548"/>
    </source>
</evidence>
<dbReference type="Proteomes" id="UP001596548">
    <property type="component" value="Unassembled WGS sequence"/>
</dbReference>
<accession>A0ABW2HR47</accession>
<gene>
    <name evidence="3" type="ORF">ACFQS1_15255</name>
</gene>
<organism evidence="3 4">
    <name type="scientific">Paractinoplanes rhizophilus</name>
    <dbReference type="NCBI Taxonomy" id="1416877"/>
    <lineage>
        <taxon>Bacteria</taxon>
        <taxon>Bacillati</taxon>
        <taxon>Actinomycetota</taxon>
        <taxon>Actinomycetes</taxon>
        <taxon>Micromonosporales</taxon>
        <taxon>Micromonosporaceae</taxon>
        <taxon>Paractinoplanes</taxon>
    </lineage>
</organism>
<evidence type="ECO:0008006" key="5">
    <source>
        <dbReference type="Google" id="ProtNLM"/>
    </source>
</evidence>
<dbReference type="EMBL" id="JBHTBJ010000009">
    <property type="protein sequence ID" value="MFC7275344.1"/>
    <property type="molecule type" value="Genomic_DNA"/>
</dbReference>
<feature type="compositionally biased region" description="Low complexity" evidence="1">
    <location>
        <begin position="283"/>
        <end position="297"/>
    </location>
</feature>
<feature type="region of interest" description="Disordered" evidence="1">
    <location>
        <begin position="237"/>
        <end position="401"/>
    </location>
</feature>
<feature type="compositionally biased region" description="Basic and acidic residues" evidence="1">
    <location>
        <begin position="357"/>
        <end position="369"/>
    </location>
</feature>
<sequence>MRRSAYRRAAAPSGGNRRLLAVGAVIAALGAVVAFTTISSAAENDAPEGSGAGKVVNGQVILTDTCVDSKLEGHDGFQKGDRCVSTEFGEVSSAANNPSLLITQAPRTVTVNTPFTLKVSTRNLIRDRFLAAGKGGYYVESSVLQNGINRGHFHTACRMLTSTREAPDPSPVPAFFVATEDSKGGKAPDTVTIEVPGMPAIGTAQCASWAGDGSHRIPMMERANETPALDAVRIQVRGANNGGGDNNGGNTGGGGDNNGGGANNGGNTGGGNDNGGNNGGGATNAPTTAPATTAPTTKATQPTTKDDFTPKATPTTKKPGTTTGTKKAESTSKTKAPSSTRTEESDATATDDDTASDDTRRAETSEAKPKASKSSAAAAADEGDDITYTSDDGQLNSGLEPPTAEQVAARTTTQQKSGVLALTGSNTVAFLGAAVVLMLAGLTVMALTRRRRPGTPWE</sequence>
<feature type="compositionally biased region" description="Gly residues" evidence="1">
    <location>
        <begin position="240"/>
        <end position="282"/>
    </location>
</feature>